<feature type="transmembrane region" description="Helical" evidence="14">
    <location>
        <begin position="18"/>
        <end position="37"/>
    </location>
</feature>
<evidence type="ECO:0000259" key="15">
    <source>
        <dbReference type="PROSITE" id="PS50109"/>
    </source>
</evidence>
<dbReference type="InterPro" id="IPR003594">
    <property type="entry name" value="HATPase_dom"/>
</dbReference>
<dbReference type="PANTHER" id="PTHR44936">
    <property type="entry name" value="SENSOR PROTEIN CREC"/>
    <property type="match status" value="1"/>
</dbReference>
<comment type="caution">
    <text evidence="17">The sequence shown here is derived from an EMBL/GenBank/DDBJ whole genome shotgun (WGS) entry which is preliminary data.</text>
</comment>
<dbReference type="RefSeq" id="WP_039279250.1">
    <property type="nucleotide sequence ID" value="NZ_JTDI01000001.1"/>
</dbReference>
<evidence type="ECO:0000256" key="7">
    <source>
        <dbReference type="ARBA" id="ARBA00022692"/>
    </source>
</evidence>
<protein>
    <recommendedName>
        <fullName evidence="3">histidine kinase</fullName>
        <ecNumber evidence="3">2.7.13.3</ecNumber>
    </recommendedName>
</protein>
<evidence type="ECO:0000256" key="4">
    <source>
        <dbReference type="ARBA" id="ARBA00022519"/>
    </source>
</evidence>
<dbReference type="InterPro" id="IPR050980">
    <property type="entry name" value="2C_sensor_his_kinase"/>
</dbReference>
<dbReference type="InterPro" id="IPR005467">
    <property type="entry name" value="His_kinase_dom"/>
</dbReference>
<evidence type="ECO:0000256" key="11">
    <source>
        <dbReference type="ARBA" id="ARBA00022989"/>
    </source>
</evidence>
<dbReference type="InterPro" id="IPR004358">
    <property type="entry name" value="Sig_transdc_His_kin-like_C"/>
</dbReference>
<evidence type="ECO:0000256" key="5">
    <source>
        <dbReference type="ARBA" id="ARBA00022553"/>
    </source>
</evidence>
<evidence type="ECO:0000256" key="2">
    <source>
        <dbReference type="ARBA" id="ARBA00004429"/>
    </source>
</evidence>
<keyword evidence="5" id="KW-0597">Phosphoprotein</keyword>
<dbReference type="Proteomes" id="UP000031057">
    <property type="component" value="Unassembled WGS sequence"/>
</dbReference>
<dbReference type="PRINTS" id="PR00344">
    <property type="entry name" value="BCTRLSENSOR"/>
</dbReference>
<name>A0A0B1ZRX3_9SPHN</name>
<dbReference type="GO" id="GO:0005524">
    <property type="term" value="F:ATP binding"/>
    <property type="evidence" value="ECO:0007669"/>
    <property type="project" value="UniProtKB-KW"/>
</dbReference>
<evidence type="ECO:0000256" key="12">
    <source>
        <dbReference type="ARBA" id="ARBA00023012"/>
    </source>
</evidence>
<dbReference type="EMBL" id="JTDI01000001">
    <property type="protein sequence ID" value="KHK93336.1"/>
    <property type="molecule type" value="Genomic_DNA"/>
</dbReference>
<gene>
    <name evidence="17" type="ORF">LK12_03265</name>
</gene>
<evidence type="ECO:0000256" key="10">
    <source>
        <dbReference type="ARBA" id="ARBA00022840"/>
    </source>
</evidence>
<keyword evidence="9 17" id="KW-0418">Kinase</keyword>
<evidence type="ECO:0000256" key="3">
    <source>
        <dbReference type="ARBA" id="ARBA00012438"/>
    </source>
</evidence>
<dbReference type="SUPFAM" id="SSF55874">
    <property type="entry name" value="ATPase domain of HSP90 chaperone/DNA topoisomerase II/histidine kinase"/>
    <property type="match status" value="1"/>
</dbReference>
<keyword evidence="12" id="KW-0902">Two-component regulatory system</keyword>
<evidence type="ECO:0000259" key="16">
    <source>
        <dbReference type="PROSITE" id="PS50885"/>
    </source>
</evidence>
<evidence type="ECO:0000256" key="8">
    <source>
        <dbReference type="ARBA" id="ARBA00022741"/>
    </source>
</evidence>
<accession>A0A0B1ZRX3</accession>
<dbReference type="PROSITE" id="PS50109">
    <property type="entry name" value="HIS_KIN"/>
    <property type="match status" value="1"/>
</dbReference>
<evidence type="ECO:0000256" key="9">
    <source>
        <dbReference type="ARBA" id="ARBA00022777"/>
    </source>
</evidence>
<dbReference type="Pfam" id="PF00672">
    <property type="entry name" value="HAMP"/>
    <property type="match status" value="1"/>
</dbReference>
<dbReference type="PANTHER" id="PTHR44936:SF5">
    <property type="entry name" value="SENSOR HISTIDINE KINASE ENVZ"/>
    <property type="match status" value="1"/>
</dbReference>
<dbReference type="Pfam" id="PF02518">
    <property type="entry name" value="HATPase_c"/>
    <property type="match status" value="1"/>
</dbReference>
<dbReference type="STRING" id="1348853.LK12_03265"/>
<feature type="transmembrane region" description="Helical" evidence="14">
    <location>
        <begin position="162"/>
        <end position="180"/>
    </location>
</feature>
<dbReference type="InterPro" id="IPR036890">
    <property type="entry name" value="HATPase_C_sf"/>
</dbReference>
<feature type="domain" description="HAMP" evidence="16">
    <location>
        <begin position="181"/>
        <end position="232"/>
    </location>
</feature>
<keyword evidence="6" id="KW-0808">Transferase</keyword>
<keyword evidence="4" id="KW-1003">Cell membrane</keyword>
<keyword evidence="11 14" id="KW-1133">Transmembrane helix</keyword>
<comment type="catalytic activity">
    <reaction evidence="1">
        <text>ATP + protein L-histidine = ADP + protein N-phospho-L-histidine.</text>
        <dbReference type="EC" id="2.7.13.3"/>
    </reaction>
</comment>
<evidence type="ECO:0000313" key="18">
    <source>
        <dbReference type="Proteomes" id="UP000031057"/>
    </source>
</evidence>
<dbReference type="PROSITE" id="PS50885">
    <property type="entry name" value="HAMP"/>
    <property type="match status" value="1"/>
</dbReference>
<dbReference type="SMART" id="SM00387">
    <property type="entry name" value="HATPase_c"/>
    <property type="match status" value="1"/>
</dbReference>
<keyword evidence="18" id="KW-1185">Reference proteome</keyword>
<dbReference type="SUPFAM" id="SSF47384">
    <property type="entry name" value="Homodimeric domain of signal transducing histidine kinase"/>
    <property type="match status" value="1"/>
</dbReference>
<evidence type="ECO:0000313" key="17">
    <source>
        <dbReference type="EMBL" id="KHK93336.1"/>
    </source>
</evidence>
<dbReference type="Gene3D" id="3.30.565.10">
    <property type="entry name" value="Histidine kinase-like ATPase, C-terminal domain"/>
    <property type="match status" value="1"/>
</dbReference>
<dbReference type="Gene3D" id="1.10.287.130">
    <property type="match status" value="1"/>
</dbReference>
<dbReference type="GO" id="GO:0005886">
    <property type="term" value="C:plasma membrane"/>
    <property type="evidence" value="ECO:0007669"/>
    <property type="project" value="UniProtKB-SubCell"/>
</dbReference>
<reference evidence="17 18" key="1">
    <citation type="submission" date="2014-10" db="EMBL/GenBank/DDBJ databases">
        <title>Genome sequence of Novosphingobium malaysiense MUSC 273(T).</title>
        <authorList>
            <person name="Lee L.-H."/>
        </authorList>
    </citation>
    <scope>NUCLEOTIDE SEQUENCE [LARGE SCALE GENOMIC DNA]</scope>
    <source>
        <strain evidence="17 18">MUSC 273</strain>
    </source>
</reference>
<dbReference type="SMART" id="SM00304">
    <property type="entry name" value="HAMP"/>
    <property type="match status" value="1"/>
</dbReference>
<dbReference type="EC" id="2.7.13.3" evidence="3"/>
<keyword evidence="8" id="KW-0547">Nucleotide-binding</keyword>
<keyword evidence="13 14" id="KW-0472">Membrane</keyword>
<dbReference type="GO" id="GO:0000155">
    <property type="term" value="F:phosphorelay sensor kinase activity"/>
    <property type="evidence" value="ECO:0007669"/>
    <property type="project" value="InterPro"/>
</dbReference>
<evidence type="ECO:0000256" key="1">
    <source>
        <dbReference type="ARBA" id="ARBA00000085"/>
    </source>
</evidence>
<evidence type="ECO:0000256" key="14">
    <source>
        <dbReference type="SAM" id="Phobius"/>
    </source>
</evidence>
<feature type="domain" description="Histidine kinase" evidence="15">
    <location>
        <begin position="240"/>
        <end position="440"/>
    </location>
</feature>
<comment type="subcellular location">
    <subcellularLocation>
        <location evidence="2">Cell inner membrane</location>
        <topology evidence="2">Multi-pass membrane protein</topology>
    </subcellularLocation>
</comment>
<sequence>MAGRFVAMFRRLGLPERLLGILLLVIIVDFVANSVLFDRANSFELRRDDAERIAENLVLSTRMLERAEPDRREALADALSTDRFSLEWMAPGQRQRGSLGLANLRAQVVEIEPELAYADLELHLEELPGKGNIGGSLQLSDRSLLRFHTHAHAAWTLTAGRIVSMLLPTLLLIVLAWVLLRATLKPLRNLIGATRQLGSGPPSPVPERGPDELRSLIRALNEMQERIHQSLLDRTQTMLAIGHDLKTPLSRMQLRLDDSTLDSDVREGLNHDIVEMRMLLESLQAYVDSDGRNIRPERTDIAVMAETLVDTAADHGADATYSGASSLVVCVRPVAIRRALSNLIENAIHYGGNARVHVRQDGGAAEIIVDDDGPGIPEDRISDALQPFVRLDTSRARDTAGMGLGLPIVRKAVRMENGTLDLRNRPEGGLRATIRLPLAPN</sequence>
<dbReference type="AlphaFoldDB" id="A0A0B1ZRX3"/>
<organism evidence="17 18">
    <name type="scientific">Novosphingobium malaysiense</name>
    <dbReference type="NCBI Taxonomy" id="1348853"/>
    <lineage>
        <taxon>Bacteria</taxon>
        <taxon>Pseudomonadati</taxon>
        <taxon>Pseudomonadota</taxon>
        <taxon>Alphaproteobacteria</taxon>
        <taxon>Sphingomonadales</taxon>
        <taxon>Sphingomonadaceae</taxon>
        <taxon>Novosphingobium</taxon>
    </lineage>
</organism>
<dbReference type="OrthoDB" id="9804645at2"/>
<dbReference type="CDD" id="cd00075">
    <property type="entry name" value="HATPase"/>
    <property type="match status" value="1"/>
</dbReference>
<evidence type="ECO:0000256" key="6">
    <source>
        <dbReference type="ARBA" id="ARBA00022679"/>
    </source>
</evidence>
<dbReference type="InterPro" id="IPR036097">
    <property type="entry name" value="HisK_dim/P_sf"/>
</dbReference>
<keyword evidence="4" id="KW-0997">Cell inner membrane</keyword>
<dbReference type="CDD" id="cd06225">
    <property type="entry name" value="HAMP"/>
    <property type="match status" value="1"/>
</dbReference>
<evidence type="ECO:0000256" key="13">
    <source>
        <dbReference type="ARBA" id="ARBA00023136"/>
    </source>
</evidence>
<keyword evidence="7 14" id="KW-0812">Transmembrane</keyword>
<keyword evidence="10" id="KW-0067">ATP-binding</keyword>
<dbReference type="InterPro" id="IPR003660">
    <property type="entry name" value="HAMP_dom"/>
</dbReference>
<proteinExistence type="predicted"/>